<reference evidence="1 2" key="1">
    <citation type="journal article" date="2018" name="Sci. Rep.">
        <title>Comparative genomics provides insights into the lifestyle and reveals functional heterogeneity of dark septate endophytic fungi.</title>
        <authorList>
            <person name="Knapp D.G."/>
            <person name="Nemeth J.B."/>
            <person name="Barry K."/>
            <person name="Hainaut M."/>
            <person name="Henrissat B."/>
            <person name="Johnson J."/>
            <person name="Kuo A."/>
            <person name="Lim J.H.P."/>
            <person name="Lipzen A."/>
            <person name="Nolan M."/>
            <person name="Ohm R.A."/>
            <person name="Tamas L."/>
            <person name="Grigoriev I.V."/>
            <person name="Spatafora J.W."/>
            <person name="Nagy L.G."/>
            <person name="Kovacs G.M."/>
        </authorList>
    </citation>
    <scope>NUCLEOTIDE SEQUENCE [LARGE SCALE GENOMIC DNA]</scope>
    <source>
        <strain evidence="1 2">DSE2036</strain>
    </source>
</reference>
<dbReference type="GO" id="GO:0016787">
    <property type="term" value="F:hydrolase activity"/>
    <property type="evidence" value="ECO:0007669"/>
    <property type="project" value="UniProtKB-KW"/>
</dbReference>
<dbReference type="OrthoDB" id="5342184at2759"/>
<dbReference type="Pfam" id="PF12138">
    <property type="entry name" value="Spherulin4"/>
    <property type="match status" value="1"/>
</dbReference>
<accession>A0A2V1DSQ5</accession>
<keyword evidence="1" id="KW-0378">Hydrolase</keyword>
<sequence length="249" mass="28353">MSAATSKVLLPLYIYPDPGKWDPLFEAIKTYPHLEFIVILNPHSGPGSEPWWPNADYVREIPRLNACENVRTVGYVATTYCKRDIDDVFRDIDRYAEWSRDERFPGLGVSGIFFDETPNLFKVEVKSYLDAVTAKGKDTEGILGDRLIIHNPGTAVQKGLAEPGPDITTSAEVAYRFFRSDEFQNWLALSPYGRERTSYMIHSVERENVGEVVRSMRGRAQYLFVTDLKVDFYHEFSDTWGSFVAAMAS</sequence>
<protein>
    <submittedName>
        <fullName evidence="1">Glycoside hydrolase family 135 protein</fullName>
    </submittedName>
</protein>
<dbReference type="PANTHER" id="PTHR35040:SF9">
    <property type="entry name" value="4-LIKE CELL SURFACE PROTEIN, PUTATIVE (AFU_ORTHOLOGUE AFUA_4G14080)-RELATED"/>
    <property type="match status" value="1"/>
</dbReference>
<dbReference type="Proteomes" id="UP000244855">
    <property type="component" value="Unassembled WGS sequence"/>
</dbReference>
<dbReference type="AlphaFoldDB" id="A0A2V1DSQ5"/>
<organism evidence="1 2">
    <name type="scientific">Periconia macrospinosa</name>
    <dbReference type="NCBI Taxonomy" id="97972"/>
    <lineage>
        <taxon>Eukaryota</taxon>
        <taxon>Fungi</taxon>
        <taxon>Dikarya</taxon>
        <taxon>Ascomycota</taxon>
        <taxon>Pezizomycotina</taxon>
        <taxon>Dothideomycetes</taxon>
        <taxon>Pleosporomycetidae</taxon>
        <taxon>Pleosporales</taxon>
        <taxon>Massarineae</taxon>
        <taxon>Periconiaceae</taxon>
        <taxon>Periconia</taxon>
    </lineage>
</organism>
<keyword evidence="2" id="KW-1185">Reference proteome</keyword>
<evidence type="ECO:0000313" key="1">
    <source>
        <dbReference type="EMBL" id="PVI00922.1"/>
    </source>
</evidence>
<dbReference type="InterPro" id="IPR021986">
    <property type="entry name" value="Spherulin4"/>
</dbReference>
<name>A0A2V1DSQ5_9PLEO</name>
<dbReference type="EMBL" id="KZ805366">
    <property type="protein sequence ID" value="PVI00922.1"/>
    <property type="molecule type" value="Genomic_DNA"/>
</dbReference>
<proteinExistence type="predicted"/>
<dbReference type="PANTHER" id="PTHR35040">
    <property type="match status" value="1"/>
</dbReference>
<evidence type="ECO:0000313" key="2">
    <source>
        <dbReference type="Proteomes" id="UP000244855"/>
    </source>
</evidence>
<gene>
    <name evidence="1" type="ORF">DM02DRAFT_592110</name>
</gene>